<keyword evidence="4" id="KW-1185">Reference proteome</keyword>
<reference evidence="3 4" key="1">
    <citation type="submission" date="2007-10" db="EMBL/GenBank/DDBJ databases">
        <title>Complete sequence of Shewanella pealeana ATCC 700345.</title>
        <authorList>
            <consortium name="US DOE Joint Genome Institute"/>
            <person name="Copeland A."/>
            <person name="Lucas S."/>
            <person name="Lapidus A."/>
            <person name="Barry K."/>
            <person name="Glavina del Rio T."/>
            <person name="Dalin E."/>
            <person name="Tice H."/>
            <person name="Pitluck S."/>
            <person name="Chertkov O."/>
            <person name="Brettin T."/>
            <person name="Bruce D."/>
            <person name="Detter J.C."/>
            <person name="Han C."/>
            <person name="Schmutz J."/>
            <person name="Larimer F."/>
            <person name="Land M."/>
            <person name="Hauser L."/>
            <person name="Kyrpides N."/>
            <person name="Kim E."/>
            <person name="Zhao J.-S.Z."/>
            <person name="Manno D."/>
            <person name="Hawari J."/>
            <person name="Richardson P."/>
        </authorList>
    </citation>
    <scope>NUCLEOTIDE SEQUENCE [LARGE SCALE GENOMIC DNA]</scope>
    <source>
        <strain evidence="4">ATCC 700345 / ANG-SQ1</strain>
    </source>
</reference>
<sequence length="572" mass="64230">MYSAQHCFTPFKSAIDSYELPQRFTFPFYYEPHPLCLLAASELQEYLTTQTDWQHNFGLENDSNKDADTAKTAAIGKMFGVLIVRNPSGQLGYLAAFSGKLAEQNLLNGFVPPVFDMLAEESFFHGGMQALNQLTEQLESAQNNPDIARLTAELAQLRSQAESELEAIRAQIIENRKARKLRRASTEKLQDTDKLAELNVQLGKESVAEKFHLKATKQTWDTRCDEVATQLNALKAEISAIKATRAQQSNGLQKQIFAQYQFLNQADELKDLNQIFKDSPTQQPPAGAGECAAPKLLQFAFSHGLTPIAMAEFWWGLSPKSEIKQHKNFYGSCQGKCQPILSHMLAGIEMDENPLLTNPAEGKSLEIIYQDEVMAVVNKPAEFLSVPGKNVTDSVYARMKAQFPQATGPLIVHRLDMSTSGLMVIALTRDANKSLAQQFIARTVEKRYLAQVPGVVLGEKGEICLPLRGDIDDRPRQLVCYEHGKHALTHWQVKSRSNDATMLYLYPHTGRTHQLRVHCAHHEGLHLPIIGDDLYGKKANRLHLHAQRLVLNHPVSRERLTFEVDVDFNQED</sequence>
<dbReference type="Gene3D" id="3.30.2350.10">
    <property type="entry name" value="Pseudouridine synthase"/>
    <property type="match status" value="1"/>
</dbReference>
<dbReference type="GO" id="GO:0003723">
    <property type="term" value="F:RNA binding"/>
    <property type="evidence" value="ECO:0007669"/>
    <property type="project" value="InterPro"/>
</dbReference>
<organism evidence="3 4">
    <name type="scientific">Shewanella pealeana (strain ATCC 700345 / ANG-SQ1)</name>
    <dbReference type="NCBI Taxonomy" id="398579"/>
    <lineage>
        <taxon>Bacteria</taxon>
        <taxon>Pseudomonadati</taxon>
        <taxon>Pseudomonadota</taxon>
        <taxon>Gammaproteobacteria</taxon>
        <taxon>Alteromonadales</taxon>
        <taxon>Shewanellaceae</taxon>
        <taxon>Shewanella</taxon>
    </lineage>
</organism>
<dbReference type="PANTHER" id="PTHR21600">
    <property type="entry name" value="MITOCHONDRIAL RNA PSEUDOURIDINE SYNTHASE"/>
    <property type="match status" value="1"/>
</dbReference>
<keyword evidence="1" id="KW-0175">Coiled coil</keyword>
<dbReference type="Proteomes" id="UP000002608">
    <property type="component" value="Chromosome"/>
</dbReference>
<dbReference type="InterPro" id="IPR006224">
    <property type="entry name" value="PsdUridine_synth_RluA-like_CS"/>
</dbReference>
<dbReference type="GO" id="GO:0000455">
    <property type="term" value="P:enzyme-directed rRNA pseudouridine synthesis"/>
    <property type="evidence" value="ECO:0007669"/>
    <property type="project" value="TreeGrafter"/>
</dbReference>
<evidence type="ECO:0000313" key="3">
    <source>
        <dbReference type="EMBL" id="ABV88334.1"/>
    </source>
</evidence>
<dbReference type="PROSITE" id="PS01129">
    <property type="entry name" value="PSI_RLU"/>
    <property type="match status" value="1"/>
</dbReference>
<dbReference type="RefSeq" id="WP_012156238.1">
    <property type="nucleotide sequence ID" value="NC_009901.1"/>
</dbReference>
<gene>
    <name evidence="3" type="ordered locus">Spea_3017</name>
</gene>
<dbReference type="GO" id="GO:0140098">
    <property type="term" value="F:catalytic activity, acting on RNA"/>
    <property type="evidence" value="ECO:0007669"/>
    <property type="project" value="UniProtKB-ARBA"/>
</dbReference>
<name>A8H6Z7_SHEPA</name>
<feature type="coiled-coil region" evidence="1">
    <location>
        <begin position="147"/>
        <end position="178"/>
    </location>
</feature>
<dbReference type="InterPro" id="IPR050188">
    <property type="entry name" value="RluA_PseudoU_synthase"/>
</dbReference>
<feature type="domain" description="Pseudouridine synthase RsuA/RluA-like" evidence="2">
    <location>
        <begin position="375"/>
        <end position="521"/>
    </location>
</feature>
<dbReference type="GO" id="GO:0009982">
    <property type="term" value="F:pseudouridine synthase activity"/>
    <property type="evidence" value="ECO:0007669"/>
    <property type="project" value="InterPro"/>
</dbReference>
<evidence type="ECO:0000259" key="2">
    <source>
        <dbReference type="Pfam" id="PF00849"/>
    </source>
</evidence>
<dbReference type="STRING" id="398579.Spea_3017"/>
<protein>
    <submittedName>
        <fullName evidence="3">Pseudouridine synthase</fullName>
    </submittedName>
</protein>
<proteinExistence type="predicted"/>
<evidence type="ECO:0000313" key="4">
    <source>
        <dbReference type="Proteomes" id="UP000002608"/>
    </source>
</evidence>
<dbReference type="SUPFAM" id="SSF55120">
    <property type="entry name" value="Pseudouridine synthase"/>
    <property type="match status" value="1"/>
</dbReference>
<accession>A8H6Z7</accession>
<dbReference type="AlphaFoldDB" id="A8H6Z7"/>
<dbReference type="HOGENOM" id="CLU_037416_0_0_6"/>
<dbReference type="InterPro" id="IPR020103">
    <property type="entry name" value="PsdUridine_synth_cat_dom_sf"/>
</dbReference>
<evidence type="ECO:0000256" key="1">
    <source>
        <dbReference type="SAM" id="Coils"/>
    </source>
</evidence>
<dbReference type="CDD" id="cd02869">
    <property type="entry name" value="PseudoU_synth_RluA_like"/>
    <property type="match status" value="1"/>
</dbReference>
<dbReference type="PANTHER" id="PTHR21600:SF89">
    <property type="entry name" value="RIBOSOMAL LARGE SUBUNIT PSEUDOURIDINE SYNTHASE A"/>
    <property type="match status" value="1"/>
</dbReference>
<dbReference type="eggNOG" id="COG0564">
    <property type="taxonomic scope" value="Bacteria"/>
</dbReference>
<dbReference type="Pfam" id="PF00849">
    <property type="entry name" value="PseudoU_synth_2"/>
    <property type="match status" value="1"/>
</dbReference>
<dbReference type="KEGG" id="spl:Spea_3017"/>
<dbReference type="InterPro" id="IPR006145">
    <property type="entry name" value="PsdUridine_synth_RsuA/RluA"/>
</dbReference>
<dbReference type="EMBL" id="CP000851">
    <property type="protein sequence ID" value="ABV88334.1"/>
    <property type="molecule type" value="Genomic_DNA"/>
</dbReference>
<dbReference type="OrthoDB" id="9785808at2"/>